<dbReference type="GO" id="GO:0003677">
    <property type="term" value="F:DNA binding"/>
    <property type="evidence" value="ECO:0007669"/>
    <property type="project" value="UniProtKB-KW"/>
</dbReference>
<reference evidence="3 4" key="1">
    <citation type="submission" date="2020-08" db="EMBL/GenBank/DDBJ databases">
        <title>Sequencing the genomes of 1000 actinobacteria strains.</title>
        <authorList>
            <person name="Klenk H.-P."/>
        </authorList>
    </citation>
    <scope>NUCLEOTIDE SEQUENCE [LARGE SCALE GENOMIC DNA]</scope>
    <source>
        <strain evidence="3 4">DSM 43675</strain>
    </source>
</reference>
<dbReference type="GO" id="GO:0006950">
    <property type="term" value="P:response to stress"/>
    <property type="evidence" value="ECO:0007669"/>
    <property type="project" value="TreeGrafter"/>
</dbReference>
<evidence type="ECO:0000259" key="2">
    <source>
        <dbReference type="PROSITE" id="PS50995"/>
    </source>
</evidence>
<proteinExistence type="predicted"/>
<dbReference type="PANTHER" id="PTHR33164:SF57">
    <property type="entry name" value="MARR-FAMILY TRANSCRIPTIONAL REGULATOR"/>
    <property type="match status" value="1"/>
</dbReference>
<dbReference type="Proteomes" id="UP000546324">
    <property type="component" value="Unassembled WGS sequence"/>
</dbReference>
<feature type="region of interest" description="Disordered" evidence="1">
    <location>
        <begin position="145"/>
        <end position="164"/>
    </location>
</feature>
<protein>
    <submittedName>
        <fullName evidence="3">DNA-binding MarR family transcriptional regulator</fullName>
    </submittedName>
</protein>
<gene>
    <name evidence="3" type="ORF">BKA00_006109</name>
</gene>
<dbReference type="GO" id="GO:0003700">
    <property type="term" value="F:DNA-binding transcription factor activity"/>
    <property type="evidence" value="ECO:0007669"/>
    <property type="project" value="InterPro"/>
</dbReference>
<keyword evidence="4" id="KW-1185">Reference proteome</keyword>
<feature type="domain" description="HTH marR-type" evidence="2">
    <location>
        <begin position="9"/>
        <end position="141"/>
    </location>
</feature>
<dbReference type="InterPro" id="IPR039422">
    <property type="entry name" value="MarR/SlyA-like"/>
</dbReference>
<evidence type="ECO:0000313" key="3">
    <source>
        <dbReference type="EMBL" id="MBB6399195.1"/>
    </source>
</evidence>
<dbReference type="Pfam" id="PF12802">
    <property type="entry name" value="MarR_2"/>
    <property type="match status" value="1"/>
</dbReference>
<dbReference type="Gene3D" id="1.10.10.10">
    <property type="entry name" value="Winged helix-like DNA-binding domain superfamily/Winged helix DNA-binding domain"/>
    <property type="match status" value="1"/>
</dbReference>
<dbReference type="SUPFAM" id="SSF46785">
    <property type="entry name" value="Winged helix' DNA-binding domain"/>
    <property type="match status" value="1"/>
</dbReference>
<organism evidence="3 4">
    <name type="scientific">Actinomadura coerulea</name>
    <dbReference type="NCBI Taxonomy" id="46159"/>
    <lineage>
        <taxon>Bacteria</taxon>
        <taxon>Bacillati</taxon>
        <taxon>Actinomycetota</taxon>
        <taxon>Actinomycetes</taxon>
        <taxon>Streptosporangiales</taxon>
        <taxon>Thermomonosporaceae</taxon>
        <taxon>Actinomadura</taxon>
    </lineage>
</organism>
<evidence type="ECO:0000256" key="1">
    <source>
        <dbReference type="SAM" id="MobiDB-lite"/>
    </source>
</evidence>
<dbReference type="InterPro" id="IPR000835">
    <property type="entry name" value="HTH_MarR-typ"/>
</dbReference>
<name>A0A7X0L246_9ACTN</name>
<dbReference type="PANTHER" id="PTHR33164">
    <property type="entry name" value="TRANSCRIPTIONAL REGULATOR, MARR FAMILY"/>
    <property type="match status" value="1"/>
</dbReference>
<dbReference type="RefSeq" id="WP_185030930.1">
    <property type="nucleotide sequence ID" value="NZ_JACHMQ010000001.1"/>
</dbReference>
<comment type="caution">
    <text evidence="3">The sequence shown here is derived from an EMBL/GenBank/DDBJ whole genome shotgun (WGS) entry which is preliminary data.</text>
</comment>
<dbReference type="InterPro" id="IPR036388">
    <property type="entry name" value="WH-like_DNA-bd_sf"/>
</dbReference>
<dbReference type="PROSITE" id="PS50995">
    <property type="entry name" value="HTH_MARR_2"/>
    <property type="match status" value="1"/>
</dbReference>
<dbReference type="EMBL" id="JACHMQ010000001">
    <property type="protein sequence ID" value="MBB6399195.1"/>
    <property type="molecule type" value="Genomic_DNA"/>
</dbReference>
<accession>A0A7X0L246</accession>
<keyword evidence="3" id="KW-0238">DNA-binding</keyword>
<dbReference type="AlphaFoldDB" id="A0A7X0L246"/>
<evidence type="ECO:0000313" key="4">
    <source>
        <dbReference type="Proteomes" id="UP000546324"/>
    </source>
</evidence>
<sequence>MDNAPRDPETDDSALLDQIGPALSRLRRRTTGGRADLTRNLVLNVVANAPGEMTVGGLAAEMGVTQPVASRTVAACITDGLLRRAASQADSRRTVLELTDAGEAERRRFASEQRETFEDITAAWKPAERVQFARLLVRYSEDAGAWSARQRRRGQDGAGTLSDD</sequence>
<dbReference type="SMART" id="SM00347">
    <property type="entry name" value="HTH_MARR"/>
    <property type="match status" value="1"/>
</dbReference>
<dbReference type="InterPro" id="IPR036390">
    <property type="entry name" value="WH_DNA-bd_sf"/>
</dbReference>